<accession>A0A2H3P2N9</accession>
<dbReference type="CDD" id="cd05379">
    <property type="entry name" value="CAP_bacterial"/>
    <property type="match status" value="1"/>
</dbReference>
<comment type="caution">
    <text evidence="2">The sequence shown here is derived from an EMBL/GenBank/DDBJ whole genome shotgun (WGS) entry which is preliminary data.</text>
</comment>
<dbReference type="PROSITE" id="PS51257">
    <property type="entry name" value="PROKAR_LIPOPROTEIN"/>
    <property type="match status" value="1"/>
</dbReference>
<dbReference type="EMBL" id="PDEP01000014">
    <property type="protein sequence ID" value="PEN05448.1"/>
    <property type="molecule type" value="Genomic_DNA"/>
</dbReference>
<dbReference type="OrthoDB" id="982527at2"/>
<dbReference type="Gene3D" id="3.40.33.10">
    <property type="entry name" value="CAP"/>
    <property type="match status" value="1"/>
</dbReference>
<dbReference type="InterPro" id="IPR014044">
    <property type="entry name" value="CAP_dom"/>
</dbReference>
<organism evidence="2 3">
    <name type="scientific">Longimonas halophila</name>
    <dbReference type="NCBI Taxonomy" id="1469170"/>
    <lineage>
        <taxon>Bacteria</taxon>
        <taxon>Pseudomonadati</taxon>
        <taxon>Rhodothermota</taxon>
        <taxon>Rhodothermia</taxon>
        <taxon>Rhodothermales</taxon>
        <taxon>Salisaetaceae</taxon>
        <taxon>Longimonas</taxon>
    </lineage>
</organism>
<evidence type="ECO:0000259" key="1">
    <source>
        <dbReference type="Pfam" id="PF00188"/>
    </source>
</evidence>
<gene>
    <name evidence="2" type="ORF">CRI93_13115</name>
</gene>
<dbReference type="InterPro" id="IPR035940">
    <property type="entry name" value="CAP_sf"/>
</dbReference>
<name>A0A2H3P2N9_9BACT</name>
<dbReference type="SUPFAM" id="SSF55797">
    <property type="entry name" value="PR-1-like"/>
    <property type="match status" value="1"/>
</dbReference>
<protein>
    <recommendedName>
        <fullName evidence="1">SCP domain-containing protein</fullName>
    </recommendedName>
</protein>
<dbReference type="Pfam" id="PF00188">
    <property type="entry name" value="CAP"/>
    <property type="match status" value="1"/>
</dbReference>
<evidence type="ECO:0000313" key="3">
    <source>
        <dbReference type="Proteomes" id="UP000221024"/>
    </source>
</evidence>
<feature type="domain" description="SCP" evidence="1">
    <location>
        <begin position="51"/>
        <end position="190"/>
    </location>
</feature>
<dbReference type="PANTHER" id="PTHR31157">
    <property type="entry name" value="SCP DOMAIN-CONTAINING PROTEIN"/>
    <property type="match status" value="1"/>
</dbReference>
<reference evidence="2 3" key="1">
    <citation type="submission" date="2017-10" db="EMBL/GenBank/DDBJ databases">
        <title>Draft genome of Longimonas halophila.</title>
        <authorList>
            <person name="Goh K.M."/>
            <person name="Shamsir M.S."/>
            <person name="Lim S.W."/>
        </authorList>
    </citation>
    <scope>NUCLEOTIDE SEQUENCE [LARGE SCALE GENOMIC DNA]</scope>
    <source>
        <strain evidence="2 3">KCTC 42399</strain>
    </source>
</reference>
<keyword evidence="3" id="KW-1185">Reference proteome</keyword>
<proteinExistence type="predicted"/>
<dbReference type="AlphaFoldDB" id="A0A2H3P2N9"/>
<sequence length="205" mass="23245">MKMSFSTGQRYALLAGILTLLVWTGCKTMEESPPDSMPSYDIEALERSIHRQVNEERRANGRELLKWSDDLARVSRAHSQDMVERDFYAHVNPDDQSPTERGEEVGVSCSTVVDNPQTGGIAENINWVSALDVVHTTRSGEEKYEWYTADEIADEVVQEWMRSPGHRRNMLHESNQAEGIGVAMKRSGEFEESGDFRVLVTQTFC</sequence>
<evidence type="ECO:0000313" key="2">
    <source>
        <dbReference type="EMBL" id="PEN05448.1"/>
    </source>
</evidence>
<dbReference type="PANTHER" id="PTHR31157:SF1">
    <property type="entry name" value="SCP DOMAIN-CONTAINING PROTEIN"/>
    <property type="match status" value="1"/>
</dbReference>
<dbReference type="Proteomes" id="UP000221024">
    <property type="component" value="Unassembled WGS sequence"/>
</dbReference>